<name>A0ABS7A6V3_9PROT</name>
<dbReference type="CDD" id="cd05271">
    <property type="entry name" value="NDUFA9_like_SDR_a"/>
    <property type="match status" value="1"/>
</dbReference>
<dbReference type="PANTHER" id="PTHR12126:SF11">
    <property type="entry name" value="NADH DEHYDROGENASE [UBIQUINONE] 1 ALPHA SUBCOMPLEX SUBUNIT 9, MITOCHONDRIAL"/>
    <property type="match status" value="1"/>
</dbReference>
<dbReference type="RefSeq" id="WP_219762647.1">
    <property type="nucleotide sequence ID" value="NZ_JAHYBZ010000003.1"/>
</dbReference>
<sequence length="314" mass="33227">MIGSGVATVFGGAGFIGRQIVQRLARQGYTVRIAARDTERSARLRPLGDVGQVEPVAASVTDDASVARAVAGADVVVNLVGILFERKRGDFERIHAEGAGRVARAAAAAGVRRLVQISALGADPDSPSLYARTKAAGEAAVREAFPDATILRPSVVFGPDDQFFNRFAGLAVLLPVMPVIEGATRFQPVYVGDVADAVMAAIDRGDATGRTYELGGPRVMTMRDVLEFVLEHTHRRRPLVTVPHGLAAFQARLGECLPTPPLTRDQLSLLARDNVVSPQAAGLEALGVAPKAAEAIVPAYLARFRQAGRRRAPA</sequence>
<dbReference type="InterPro" id="IPR036291">
    <property type="entry name" value="NAD(P)-bd_dom_sf"/>
</dbReference>
<keyword evidence="3" id="KW-1185">Reference proteome</keyword>
<dbReference type="InterPro" id="IPR051207">
    <property type="entry name" value="ComplexI_NDUFA9_subunit"/>
</dbReference>
<dbReference type="Proteomes" id="UP001196565">
    <property type="component" value="Unassembled WGS sequence"/>
</dbReference>
<feature type="domain" description="NAD-dependent epimerase/dehydratase" evidence="1">
    <location>
        <begin position="8"/>
        <end position="215"/>
    </location>
</feature>
<evidence type="ECO:0000259" key="1">
    <source>
        <dbReference type="Pfam" id="PF01370"/>
    </source>
</evidence>
<reference evidence="2 3" key="1">
    <citation type="submission" date="2021-07" db="EMBL/GenBank/DDBJ databases">
        <authorList>
            <person name="So Y."/>
        </authorList>
    </citation>
    <scope>NUCLEOTIDE SEQUENCE [LARGE SCALE GENOMIC DNA]</scope>
    <source>
        <strain evidence="2 3">HJA6</strain>
    </source>
</reference>
<gene>
    <name evidence="2" type="ORF">KPL78_09215</name>
</gene>
<comment type="caution">
    <text evidence="2">The sequence shown here is derived from an EMBL/GenBank/DDBJ whole genome shotgun (WGS) entry which is preliminary data.</text>
</comment>
<dbReference type="SUPFAM" id="SSF51735">
    <property type="entry name" value="NAD(P)-binding Rossmann-fold domains"/>
    <property type="match status" value="1"/>
</dbReference>
<dbReference type="PANTHER" id="PTHR12126">
    <property type="entry name" value="NADH-UBIQUINONE OXIDOREDUCTASE 39 KDA SUBUNIT-RELATED"/>
    <property type="match status" value="1"/>
</dbReference>
<accession>A0ABS7A6V3</accession>
<protein>
    <submittedName>
        <fullName evidence="2">Complex I NDUFA9 subunit family protein</fullName>
    </submittedName>
</protein>
<evidence type="ECO:0000313" key="2">
    <source>
        <dbReference type="EMBL" id="MBW6398024.1"/>
    </source>
</evidence>
<dbReference type="InterPro" id="IPR001509">
    <property type="entry name" value="Epimerase_deHydtase"/>
</dbReference>
<evidence type="ECO:0000313" key="3">
    <source>
        <dbReference type="Proteomes" id="UP001196565"/>
    </source>
</evidence>
<organism evidence="2 3">
    <name type="scientific">Roseomonas alba</name>
    <dbReference type="NCBI Taxonomy" id="2846776"/>
    <lineage>
        <taxon>Bacteria</taxon>
        <taxon>Pseudomonadati</taxon>
        <taxon>Pseudomonadota</taxon>
        <taxon>Alphaproteobacteria</taxon>
        <taxon>Acetobacterales</taxon>
        <taxon>Roseomonadaceae</taxon>
        <taxon>Roseomonas</taxon>
    </lineage>
</organism>
<dbReference type="Gene3D" id="3.40.50.720">
    <property type="entry name" value="NAD(P)-binding Rossmann-like Domain"/>
    <property type="match status" value="1"/>
</dbReference>
<dbReference type="Pfam" id="PF01370">
    <property type="entry name" value="Epimerase"/>
    <property type="match status" value="1"/>
</dbReference>
<proteinExistence type="predicted"/>
<dbReference type="EMBL" id="JAHYBZ010000003">
    <property type="protein sequence ID" value="MBW6398024.1"/>
    <property type="molecule type" value="Genomic_DNA"/>
</dbReference>